<dbReference type="InterPro" id="IPR044862">
    <property type="entry name" value="Pro_4_hyd_alph_FE2OG_OXY"/>
</dbReference>
<keyword evidence="9" id="KW-1185">Reference proteome</keyword>
<dbReference type="GO" id="GO:0005506">
    <property type="term" value="F:iron ion binding"/>
    <property type="evidence" value="ECO:0007669"/>
    <property type="project" value="InterPro"/>
</dbReference>
<evidence type="ECO:0000256" key="2">
    <source>
        <dbReference type="ARBA" id="ARBA00022723"/>
    </source>
</evidence>
<evidence type="ECO:0000256" key="1">
    <source>
        <dbReference type="ARBA" id="ARBA00001961"/>
    </source>
</evidence>
<dbReference type="SMART" id="SM00702">
    <property type="entry name" value="P4Hc"/>
    <property type="match status" value="1"/>
</dbReference>
<dbReference type="Gene3D" id="2.60.120.620">
    <property type="entry name" value="q2cbj1_9rhob like domain"/>
    <property type="match status" value="1"/>
</dbReference>
<accession>A0AAV3XCJ3</accession>
<dbReference type="GO" id="GO:0031418">
    <property type="term" value="F:L-ascorbic acid binding"/>
    <property type="evidence" value="ECO:0007669"/>
    <property type="project" value="UniProtKB-KW"/>
</dbReference>
<gene>
    <name evidence="8" type="ORF">MiSe_29130</name>
</gene>
<keyword evidence="6" id="KW-0408">Iron</keyword>
<dbReference type="PANTHER" id="PTHR10869:SF241">
    <property type="entry name" value="FE2OG DIOXYGENASE DOMAIN-CONTAINING PROTEIN"/>
    <property type="match status" value="1"/>
</dbReference>
<reference evidence="8" key="1">
    <citation type="submission" date="2019-10" db="EMBL/GenBank/DDBJ databases">
        <title>Draft genome sequece of Microseira wollei NIES-4236.</title>
        <authorList>
            <person name="Yamaguchi H."/>
            <person name="Suzuki S."/>
            <person name="Kawachi M."/>
        </authorList>
    </citation>
    <scope>NUCLEOTIDE SEQUENCE</scope>
    <source>
        <strain evidence="8">NIES-4236</strain>
    </source>
</reference>
<keyword evidence="5" id="KW-0560">Oxidoreductase</keyword>
<protein>
    <recommendedName>
        <fullName evidence="7">Fe2OG dioxygenase domain-containing protein</fullName>
    </recommendedName>
</protein>
<evidence type="ECO:0000256" key="4">
    <source>
        <dbReference type="ARBA" id="ARBA00022964"/>
    </source>
</evidence>
<comment type="caution">
    <text evidence="8">The sequence shown here is derived from an EMBL/GenBank/DDBJ whole genome shotgun (WGS) entry which is preliminary data.</text>
</comment>
<evidence type="ECO:0000259" key="7">
    <source>
        <dbReference type="PROSITE" id="PS51471"/>
    </source>
</evidence>
<dbReference type="EMBL" id="BLAY01000040">
    <property type="protein sequence ID" value="GET38159.1"/>
    <property type="molecule type" value="Genomic_DNA"/>
</dbReference>
<dbReference type="AlphaFoldDB" id="A0AAV3XCJ3"/>
<organism evidence="8 9">
    <name type="scientific">Microseira wollei NIES-4236</name>
    <dbReference type="NCBI Taxonomy" id="2530354"/>
    <lineage>
        <taxon>Bacteria</taxon>
        <taxon>Bacillati</taxon>
        <taxon>Cyanobacteriota</taxon>
        <taxon>Cyanophyceae</taxon>
        <taxon>Oscillatoriophycideae</taxon>
        <taxon>Aerosakkonematales</taxon>
        <taxon>Aerosakkonemataceae</taxon>
        <taxon>Microseira</taxon>
    </lineage>
</organism>
<dbReference type="PROSITE" id="PS51471">
    <property type="entry name" value="FE2OG_OXY"/>
    <property type="match status" value="1"/>
</dbReference>
<dbReference type="GO" id="GO:0004656">
    <property type="term" value="F:procollagen-proline 4-dioxygenase activity"/>
    <property type="evidence" value="ECO:0007669"/>
    <property type="project" value="TreeGrafter"/>
</dbReference>
<dbReference type="PANTHER" id="PTHR10869">
    <property type="entry name" value="PROLYL 4-HYDROXYLASE ALPHA SUBUNIT"/>
    <property type="match status" value="1"/>
</dbReference>
<dbReference type="InterPro" id="IPR006620">
    <property type="entry name" value="Pro_4_hyd_alph"/>
</dbReference>
<evidence type="ECO:0000313" key="8">
    <source>
        <dbReference type="EMBL" id="GET38159.1"/>
    </source>
</evidence>
<dbReference type="InterPro" id="IPR005123">
    <property type="entry name" value="Oxoglu/Fe-dep_dioxygenase_dom"/>
</dbReference>
<evidence type="ECO:0000313" key="9">
    <source>
        <dbReference type="Proteomes" id="UP001050975"/>
    </source>
</evidence>
<comment type="cofactor">
    <cofactor evidence="1">
        <name>L-ascorbate</name>
        <dbReference type="ChEBI" id="CHEBI:38290"/>
    </cofactor>
</comment>
<evidence type="ECO:0000256" key="3">
    <source>
        <dbReference type="ARBA" id="ARBA00022896"/>
    </source>
</evidence>
<keyword evidence="4" id="KW-0223">Dioxygenase</keyword>
<dbReference type="Proteomes" id="UP001050975">
    <property type="component" value="Unassembled WGS sequence"/>
</dbReference>
<feature type="domain" description="Fe2OG dioxygenase" evidence="7">
    <location>
        <begin position="88"/>
        <end position="188"/>
    </location>
</feature>
<proteinExistence type="predicted"/>
<evidence type="ECO:0000256" key="5">
    <source>
        <dbReference type="ARBA" id="ARBA00023002"/>
    </source>
</evidence>
<dbReference type="InterPro" id="IPR045054">
    <property type="entry name" value="P4HA-like"/>
</dbReference>
<dbReference type="SUPFAM" id="SSF51197">
    <property type="entry name" value="Clavaminate synthase-like"/>
    <property type="match status" value="1"/>
</dbReference>
<dbReference type="RefSeq" id="WP_226580868.1">
    <property type="nucleotide sequence ID" value="NZ_BLAY01000040.1"/>
</dbReference>
<evidence type="ECO:0000256" key="6">
    <source>
        <dbReference type="ARBA" id="ARBA00023004"/>
    </source>
</evidence>
<name>A0AAV3XCJ3_9CYAN</name>
<dbReference type="Pfam" id="PF13640">
    <property type="entry name" value="2OG-FeII_Oxy_3"/>
    <property type="match status" value="1"/>
</dbReference>
<keyword evidence="2" id="KW-0479">Metal-binding</keyword>
<keyword evidence="3" id="KW-0847">Vitamin C</keyword>
<sequence>MPEPDWLTDEVFVVEDLFSPQECEEYIELSESLGYEEALVTSPYGQILRTDIRNNQRVIYDDLELADEFWQRIEDLVPTKKDNYWAVGVNERFRFYRYDPGQQFDWHQDAPFERDNSERSFWTFMIYLNDGFEGGETSFNDSYSDRPFGDFQVFPRTGMALFFIHSVYHKGEPVIQGCKYVLRTDVMYASYW</sequence>